<evidence type="ECO:0000313" key="2">
    <source>
        <dbReference type="EMBL" id="EAZ92812.1"/>
    </source>
</evidence>
<dbReference type="eggNOG" id="ENOG50320V6">
    <property type="taxonomic scope" value="Bacteria"/>
</dbReference>
<accession>A3IKU3</accession>
<evidence type="ECO:0000256" key="1">
    <source>
        <dbReference type="SAM" id="Phobius"/>
    </source>
</evidence>
<dbReference type="EMBL" id="AAXW01000004">
    <property type="protein sequence ID" value="EAZ92812.1"/>
    <property type="molecule type" value="Genomic_DNA"/>
</dbReference>
<keyword evidence="1" id="KW-0472">Membrane</keyword>
<proteinExistence type="predicted"/>
<keyword evidence="3" id="KW-1185">Reference proteome</keyword>
<gene>
    <name evidence="2" type="ORF">CY0110_21987</name>
</gene>
<evidence type="ECO:0000313" key="3">
    <source>
        <dbReference type="Proteomes" id="UP000003781"/>
    </source>
</evidence>
<feature type="transmembrane region" description="Helical" evidence="1">
    <location>
        <begin position="17"/>
        <end position="36"/>
    </location>
</feature>
<sequence length="38" mass="4216">MTEPQKEKNIIPVSPQTAVLIISLLILLPLLLTGFFSH</sequence>
<name>A3IKU3_9CHRO</name>
<keyword evidence="1" id="KW-0812">Transmembrane</keyword>
<protein>
    <submittedName>
        <fullName evidence="2">Uncharacterized protein</fullName>
    </submittedName>
</protein>
<dbReference type="Proteomes" id="UP000003781">
    <property type="component" value="Unassembled WGS sequence"/>
</dbReference>
<dbReference type="AlphaFoldDB" id="A3IKU3"/>
<keyword evidence="1" id="KW-1133">Transmembrane helix</keyword>
<comment type="caution">
    <text evidence="2">The sequence shown here is derived from an EMBL/GenBank/DDBJ whole genome shotgun (WGS) entry which is preliminary data.</text>
</comment>
<organism evidence="2 3">
    <name type="scientific">Crocosphaera chwakensis CCY0110</name>
    <dbReference type="NCBI Taxonomy" id="391612"/>
    <lineage>
        <taxon>Bacteria</taxon>
        <taxon>Bacillati</taxon>
        <taxon>Cyanobacteriota</taxon>
        <taxon>Cyanophyceae</taxon>
        <taxon>Oscillatoriophycideae</taxon>
        <taxon>Chroococcales</taxon>
        <taxon>Aphanothecaceae</taxon>
        <taxon>Crocosphaera</taxon>
        <taxon>Crocosphaera chwakensis</taxon>
    </lineage>
</organism>
<reference evidence="2 3" key="1">
    <citation type="submission" date="2007-03" db="EMBL/GenBank/DDBJ databases">
        <authorList>
            <person name="Stal L."/>
            <person name="Ferriera S."/>
            <person name="Johnson J."/>
            <person name="Kravitz S."/>
            <person name="Beeson K."/>
            <person name="Sutton G."/>
            <person name="Rogers Y.-H."/>
            <person name="Friedman R."/>
            <person name="Frazier M."/>
            <person name="Venter J.C."/>
        </authorList>
    </citation>
    <scope>NUCLEOTIDE SEQUENCE [LARGE SCALE GENOMIC DNA]</scope>
    <source>
        <strain evidence="2 3">CCY0110</strain>
    </source>
</reference>